<dbReference type="SUPFAM" id="SSF144091">
    <property type="entry name" value="Rhomboid-like"/>
    <property type="match status" value="1"/>
</dbReference>
<comment type="subcellular location">
    <subcellularLocation>
        <location evidence="1 7">Endoplasmic reticulum membrane</location>
        <topology evidence="1 7">Multi-pass membrane protein</topology>
    </subcellularLocation>
</comment>
<evidence type="ECO:0000256" key="2">
    <source>
        <dbReference type="ARBA" id="ARBA00008917"/>
    </source>
</evidence>
<evidence type="ECO:0000256" key="6">
    <source>
        <dbReference type="ARBA" id="ARBA00023136"/>
    </source>
</evidence>
<reference evidence="9" key="1">
    <citation type="journal article" date="2013" name="Genetics">
        <title>The draft genome and transcriptome of Panagrellus redivivus are shaped by the harsh demands of a free-living lifestyle.</title>
        <authorList>
            <person name="Srinivasan J."/>
            <person name="Dillman A.R."/>
            <person name="Macchietto M.G."/>
            <person name="Heikkinen L."/>
            <person name="Lakso M."/>
            <person name="Fracchia K.M."/>
            <person name="Antoshechkin I."/>
            <person name="Mortazavi A."/>
            <person name="Wong G."/>
            <person name="Sternberg P.W."/>
        </authorList>
    </citation>
    <scope>NUCLEOTIDE SEQUENCE [LARGE SCALE GENOMIC DNA]</scope>
    <source>
        <strain evidence="9">MT8872</strain>
    </source>
</reference>
<reference evidence="10" key="2">
    <citation type="submission" date="2020-10" db="UniProtKB">
        <authorList>
            <consortium name="WormBaseParasite"/>
        </authorList>
    </citation>
    <scope>IDENTIFICATION</scope>
</reference>
<feature type="transmembrane region" description="Helical" evidence="7">
    <location>
        <begin position="17"/>
        <end position="41"/>
    </location>
</feature>
<feature type="compositionally biased region" description="Low complexity" evidence="8">
    <location>
        <begin position="239"/>
        <end position="255"/>
    </location>
</feature>
<dbReference type="WBParaSite" id="Pan_g15549.t1">
    <property type="protein sequence ID" value="Pan_g15549.t1"/>
    <property type="gene ID" value="Pan_g15549"/>
</dbReference>
<keyword evidence="3 7" id="KW-0812">Transmembrane</keyword>
<evidence type="ECO:0000256" key="8">
    <source>
        <dbReference type="SAM" id="MobiDB-lite"/>
    </source>
</evidence>
<evidence type="ECO:0000313" key="10">
    <source>
        <dbReference type="WBParaSite" id="Pan_g15549.t1"/>
    </source>
</evidence>
<accession>A0A7E4V1U6</accession>
<keyword evidence="5 7" id="KW-1133">Transmembrane helix</keyword>
<name>A0A7E4V1U6_PANRE</name>
<feature type="region of interest" description="Disordered" evidence="8">
    <location>
        <begin position="228"/>
        <end position="255"/>
    </location>
</feature>
<dbReference type="GO" id="GO:0006950">
    <property type="term" value="P:response to stress"/>
    <property type="evidence" value="ECO:0007669"/>
    <property type="project" value="UniProtKB-ARBA"/>
</dbReference>
<evidence type="ECO:0000313" key="9">
    <source>
        <dbReference type="Proteomes" id="UP000492821"/>
    </source>
</evidence>
<comment type="similarity">
    <text evidence="2 7">Belongs to the derlin family.</text>
</comment>
<evidence type="ECO:0000256" key="5">
    <source>
        <dbReference type="ARBA" id="ARBA00022989"/>
    </source>
</evidence>
<dbReference type="PANTHER" id="PTHR11009">
    <property type="entry name" value="DER1-LIKE PROTEIN, DERLIN"/>
    <property type="match status" value="1"/>
</dbReference>
<feature type="transmembrane region" description="Helical" evidence="7">
    <location>
        <begin position="140"/>
        <end position="163"/>
    </location>
</feature>
<keyword evidence="6 7" id="KW-0472">Membrane</keyword>
<dbReference type="GO" id="GO:0005789">
    <property type="term" value="C:endoplasmic reticulum membrane"/>
    <property type="evidence" value="ECO:0007669"/>
    <property type="project" value="UniProtKB-SubCell"/>
</dbReference>
<dbReference type="InterPro" id="IPR035952">
    <property type="entry name" value="Rhomboid-like_sf"/>
</dbReference>
<dbReference type="AlphaFoldDB" id="A0A7E4V1U6"/>
<organism evidence="9 10">
    <name type="scientific">Panagrellus redivivus</name>
    <name type="common">Microworm</name>
    <dbReference type="NCBI Taxonomy" id="6233"/>
    <lineage>
        <taxon>Eukaryota</taxon>
        <taxon>Metazoa</taxon>
        <taxon>Ecdysozoa</taxon>
        <taxon>Nematoda</taxon>
        <taxon>Chromadorea</taxon>
        <taxon>Rhabditida</taxon>
        <taxon>Tylenchina</taxon>
        <taxon>Panagrolaimomorpha</taxon>
        <taxon>Panagrolaimoidea</taxon>
        <taxon>Panagrolaimidae</taxon>
        <taxon>Panagrellus</taxon>
    </lineage>
</organism>
<keyword evidence="4 7" id="KW-0256">Endoplasmic reticulum</keyword>
<feature type="transmembrane region" description="Helical" evidence="7">
    <location>
        <begin position="95"/>
        <end position="128"/>
    </location>
</feature>
<dbReference type="Proteomes" id="UP000492821">
    <property type="component" value="Unassembled WGS sequence"/>
</dbReference>
<evidence type="ECO:0000256" key="4">
    <source>
        <dbReference type="ARBA" id="ARBA00022824"/>
    </source>
</evidence>
<proteinExistence type="inferred from homology"/>
<dbReference type="Pfam" id="PF04511">
    <property type="entry name" value="DER1"/>
    <property type="match status" value="1"/>
</dbReference>
<evidence type="ECO:0000256" key="3">
    <source>
        <dbReference type="ARBA" id="ARBA00022692"/>
    </source>
</evidence>
<sequence length="255" mass="29132">MNHIFSAYQEMPPVTRFYTTACVIITILTDLKVVTPFDLYFNWQLIFLNGQIWRLFTSFCYFGSFGFTFLFNIIFTHRHCQMLEEGSFAGRTADFVYMFLLDAIFMIGCASVIHLVFLGQAFTIMLVYVWSRRNPHIRMNFFGVLAFNAPYLPWVLLLFSLLLGNNAMVDGLGIACGHLYYFLEDVFPHQPYGFRILETPAILKRLFDPAPMPYVEVADRPGGYNWGAEEPPAGYRAPDAAANEENNDAVDVGAE</sequence>
<evidence type="ECO:0000256" key="1">
    <source>
        <dbReference type="ARBA" id="ARBA00004477"/>
    </source>
</evidence>
<dbReference type="InterPro" id="IPR007599">
    <property type="entry name" value="DER1"/>
</dbReference>
<protein>
    <recommendedName>
        <fullName evidence="7">Derlin</fullName>
    </recommendedName>
</protein>
<comment type="function">
    <text evidence="7">May be involved in the degradation of misfolded endoplasmic reticulum (ER) luminal proteins.</text>
</comment>
<feature type="transmembrane region" description="Helical" evidence="7">
    <location>
        <begin position="53"/>
        <end position="75"/>
    </location>
</feature>
<keyword evidence="9" id="KW-1185">Reference proteome</keyword>
<evidence type="ECO:0000256" key="7">
    <source>
        <dbReference type="RuleBase" id="RU363059"/>
    </source>
</evidence>